<feature type="repeat" description="ANK" evidence="3">
    <location>
        <begin position="126"/>
        <end position="158"/>
    </location>
</feature>
<protein>
    <submittedName>
        <fullName evidence="6">Uncharacterized protein</fullName>
    </submittedName>
</protein>
<dbReference type="AlphaFoldDB" id="A0A2L1GPX8"/>
<dbReference type="InterPro" id="IPR002110">
    <property type="entry name" value="Ankyrin_rpt"/>
</dbReference>
<keyword evidence="7" id="KW-1185">Reference proteome</keyword>
<keyword evidence="4" id="KW-0812">Transmembrane</keyword>
<feature type="repeat" description="ANK" evidence="3">
    <location>
        <begin position="192"/>
        <end position="233"/>
    </location>
</feature>
<evidence type="ECO:0000313" key="7">
    <source>
        <dbReference type="Proteomes" id="UP000239867"/>
    </source>
</evidence>
<feature type="transmembrane region" description="Helical" evidence="4">
    <location>
        <begin position="288"/>
        <end position="311"/>
    </location>
</feature>
<evidence type="ECO:0000313" key="6">
    <source>
        <dbReference type="EMBL" id="AVD71729.1"/>
    </source>
</evidence>
<accession>A0A2L1GPX8</accession>
<dbReference type="PROSITE" id="PS50088">
    <property type="entry name" value="ANK_REPEAT"/>
    <property type="match status" value="5"/>
</dbReference>
<dbReference type="SMART" id="SM00248">
    <property type="entry name" value="ANK"/>
    <property type="match status" value="5"/>
</dbReference>
<reference evidence="6" key="2">
    <citation type="journal article" date="2018" name="MBio">
        <title>Insights into the evolution of host association through the isolation and characterization of a novel human periodontal pathobiont, Desulfobulbus oralis.</title>
        <authorList>
            <person name="Cross K.L."/>
            <person name="Chirania P."/>
            <person name="Xiong W."/>
            <person name="Beall C.J."/>
            <person name="Elkins J.G."/>
            <person name="Giannone R.J."/>
            <person name="Griffen A.L."/>
            <person name="Guss A.M."/>
            <person name="Hettich R.L."/>
            <person name="Joshi S.S."/>
            <person name="Mokrzan E.M."/>
            <person name="Martin R.K."/>
            <person name="Zhulin I.B."/>
            <person name="Leys E.J."/>
            <person name="Podar M."/>
        </authorList>
    </citation>
    <scope>NUCLEOTIDE SEQUENCE [LARGE SCALE GENOMIC DNA]</scope>
    <source>
        <strain evidence="6">ORNL</strain>
    </source>
</reference>
<dbReference type="RefSeq" id="WP_104936963.1">
    <property type="nucleotide sequence ID" value="NZ_CP021255.1"/>
</dbReference>
<evidence type="ECO:0000256" key="5">
    <source>
        <dbReference type="SAM" id="SignalP"/>
    </source>
</evidence>
<dbReference type="PANTHER" id="PTHR24201:SF16">
    <property type="entry name" value="ANKYRIN-1-LIKE-RELATED"/>
    <property type="match status" value="1"/>
</dbReference>
<dbReference type="SUPFAM" id="SSF48403">
    <property type="entry name" value="Ankyrin repeat"/>
    <property type="match status" value="1"/>
</dbReference>
<evidence type="ECO:0000256" key="4">
    <source>
        <dbReference type="SAM" id="Phobius"/>
    </source>
</evidence>
<feature type="signal peptide" evidence="5">
    <location>
        <begin position="1"/>
        <end position="22"/>
    </location>
</feature>
<feature type="transmembrane region" description="Helical" evidence="4">
    <location>
        <begin position="323"/>
        <end position="340"/>
    </location>
</feature>
<dbReference type="InterPro" id="IPR050776">
    <property type="entry name" value="Ank_Repeat/CDKN_Inhibitor"/>
</dbReference>
<name>A0A2L1GPX8_9BACT</name>
<keyword evidence="2 3" id="KW-0040">ANK repeat</keyword>
<dbReference type="Proteomes" id="UP000239867">
    <property type="component" value="Chromosome"/>
</dbReference>
<proteinExistence type="predicted"/>
<evidence type="ECO:0000256" key="2">
    <source>
        <dbReference type="ARBA" id="ARBA00023043"/>
    </source>
</evidence>
<feature type="transmembrane region" description="Helical" evidence="4">
    <location>
        <begin position="360"/>
        <end position="380"/>
    </location>
</feature>
<dbReference type="Gene3D" id="1.25.40.20">
    <property type="entry name" value="Ankyrin repeat-containing domain"/>
    <property type="match status" value="3"/>
</dbReference>
<feature type="repeat" description="ANK" evidence="3">
    <location>
        <begin position="93"/>
        <end position="125"/>
    </location>
</feature>
<dbReference type="PRINTS" id="PR01415">
    <property type="entry name" value="ANKYRIN"/>
</dbReference>
<dbReference type="PROSITE" id="PS50297">
    <property type="entry name" value="ANK_REP_REGION"/>
    <property type="match status" value="3"/>
</dbReference>
<dbReference type="EMBL" id="CP021255">
    <property type="protein sequence ID" value="AVD71729.1"/>
    <property type="molecule type" value="Genomic_DNA"/>
</dbReference>
<feature type="repeat" description="ANK" evidence="3">
    <location>
        <begin position="159"/>
        <end position="191"/>
    </location>
</feature>
<dbReference type="Pfam" id="PF12796">
    <property type="entry name" value="Ank_2"/>
    <property type="match status" value="1"/>
</dbReference>
<keyword evidence="4" id="KW-0472">Membrane</keyword>
<keyword evidence="4" id="KW-1133">Transmembrane helix</keyword>
<keyword evidence="5" id="KW-0732">Signal</keyword>
<feature type="chain" id="PRO_5014597432" evidence="5">
    <location>
        <begin position="23"/>
        <end position="398"/>
    </location>
</feature>
<reference evidence="6" key="1">
    <citation type="submission" date="2017-05" db="EMBL/GenBank/DDBJ databases">
        <authorList>
            <person name="Song R."/>
            <person name="Chenine A.L."/>
            <person name="Ruprecht R.M."/>
        </authorList>
    </citation>
    <scope>NUCLEOTIDE SEQUENCE</scope>
    <source>
        <strain evidence="6">ORNL</strain>
    </source>
</reference>
<sequence length="398" mass="42710">MQKLLTLFCVLASLLPAAPALAAMPDAEFLKLCEQDSPAAVAQALKDGANPNAADKDGETALLEAVTSARWRNAESVRLLLEASADVNFANRWGETALLEAAYYGQAGAIRALLQAGAAVNAADTQGTTALMYAASRGNTQVVRLLLEAGADVNFANRWGETALLEAACYGRAGAIRALLQAGADVNARDKDGKTPLLMAAYSSSQLNLRESMDPDCVPALLQAGADANAVDEQGRTARVLAEYAAFQGWLLDEKNPAAGWPKLLRDRESPQTRGQHWRRAAALWSKLLGLLSVGLVPTIAGLCLPLWAFLGALRLRGWPRRLLFLTLMTGAAFVLFWGALDFVWSDDDPHLEKAYTLNIVLLFGPVLLLALVNAILLFVRFLRWRRPPAGPSGPKAA</sequence>
<dbReference type="PANTHER" id="PTHR24201">
    <property type="entry name" value="ANK_REP_REGION DOMAIN-CONTAINING PROTEIN"/>
    <property type="match status" value="1"/>
</dbReference>
<dbReference type="InterPro" id="IPR036770">
    <property type="entry name" value="Ankyrin_rpt-contain_sf"/>
</dbReference>
<keyword evidence="1" id="KW-0677">Repeat</keyword>
<feature type="repeat" description="ANK" evidence="3">
    <location>
        <begin position="57"/>
        <end position="92"/>
    </location>
</feature>
<dbReference type="Pfam" id="PF00023">
    <property type="entry name" value="Ank"/>
    <property type="match status" value="2"/>
</dbReference>
<gene>
    <name evidence="6" type="ORF">CAY53_09840</name>
</gene>
<organism evidence="6 7">
    <name type="scientific">Desulfobulbus oralis</name>
    <dbReference type="NCBI Taxonomy" id="1986146"/>
    <lineage>
        <taxon>Bacteria</taxon>
        <taxon>Pseudomonadati</taxon>
        <taxon>Thermodesulfobacteriota</taxon>
        <taxon>Desulfobulbia</taxon>
        <taxon>Desulfobulbales</taxon>
        <taxon>Desulfobulbaceae</taxon>
        <taxon>Desulfobulbus</taxon>
    </lineage>
</organism>
<dbReference type="OrthoDB" id="5504283at2"/>
<evidence type="ECO:0000256" key="1">
    <source>
        <dbReference type="ARBA" id="ARBA00022737"/>
    </source>
</evidence>
<evidence type="ECO:0000256" key="3">
    <source>
        <dbReference type="PROSITE-ProRule" id="PRU00023"/>
    </source>
</evidence>
<dbReference type="KEGG" id="deo:CAY53_09840"/>